<reference evidence="2 3" key="1">
    <citation type="submission" date="2014-04" db="EMBL/GenBank/DDBJ databases">
        <title>Evolutionary Origins and Diversification of the Mycorrhizal Mutualists.</title>
        <authorList>
            <consortium name="DOE Joint Genome Institute"/>
            <consortium name="Mycorrhizal Genomics Consortium"/>
            <person name="Kohler A."/>
            <person name="Kuo A."/>
            <person name="Nagy L.G."/>
            <person name="Floudas D."/>
            <person name="Copeland A."/>
            <person name="Barry K.W."/>
            <person name="Cichocki N."/>
            <person name="Veneault-Fourrey C."/>
            <person name="LaButti K."/>
            <person name="Lindquist E.A."/>
            <person name="Lipzen A."/>
            <person name="Lundell T."/>
            <person name="Morin E."/>
            <person name="Murat C."/>
            <person name="Riley R."/>
            <person name="Ohm R."/>
            <person name="Sun H."/>
            <person name="Tunlid A."/>
            <person name="Henrissat B."/>
            <person name="Grigoriev I.V."/>
            <person name="Hibbett D.S."/>
            <person name="Martin F."/>
        </authorList>
    </citation>
    <scope>NUCLEOTIDE SEQUENCE [LARGE SCALE GENOMIC DNA]</scope>
    <source>
        <strain evidence="2 3">Koide BX008</strain>
    </source>
</reference>
<accession>A0A0C2WRU9</accession>
<feature type="compositionally biased region" description="Low complexity" evidence="1">
    <location>
        <begin position="14"/>
        <end position="25"/>
    </location>
</feature>
<feature type="region of interest" description="Disordered" evidence="1">
    <location>
        <begin position="65"/>
        <end position="168"/>
    </location>
</feature>
<dbReference type="HOGENOM" id="CLU_1337208_0_0_1"/>
<dbReference type="EMBL" id="KN818315">
    <property type="protein sequence ID" value="KIL59476.1"/>
    <property type="molecule type" value="Genomic_DNA"/>
</dbReference>
<protein>
    <submittedName>
        <fullName evidence="2">Uncharacterized protein</fullName>
    </submittedName>
</protein>
<evidence type="ECO:0000256" key="1">
    <source>
        <dbReference type="SAM" id="MobiDB-lite"/>
    </source>
</evidence>
<evidence type="ECO:0000313" key="3">
    <source>
        <dbReference type="Proteomes" id="UP000054549"/>
    </source>
</evidence>
<feature type="region of interest" description="Disordered" evidence="1">
    <location>
        <begin position="1"/>
        <end position="25"/>
    </location>
</feature>
<gene>
    <name evidence="2" type="ORF">M378DRAFT_1006706</name>
</gene>
<dbReference type="Proteomes" id="UP000054549">
    <property type="component" value="Unassembled WGS sequence"/>
</dbReference>
<dbReference type="OrthoDB" id="20886at2759"/>
<dbReference type="STRING" id="946122.A0A0C2WRU9"/>
<proteinExistence type="predicted"/>
<organism evidence="2 3">
    <name type="scientific">Amanita muscaria (strain Koide BX008)</name>
    <dbReference type="NCBI Taxonomy" id="946122"/>
    <lineage>
        <taxon>Eukaryota</taxon>
        <taxon>Fungi</taxon>
        <taxon>Dikarya</taxon>
        <taxon>Basidiomycota</taxon>
        <taxon>Agaricomycotina</taxon>
        <taxon>Agaricomycetes</taxon>
        <taxon>Agaricomycetidae</taxon>
        <taxon>Agaricales</taxon>
        <taxon>Pluteineae</taxon>
        <taxon>Amanitaceae</taxon>
        <taxon>Amanita</taxon>
    </lineage>
</organism>
<feature type="compositionally biased region" description="Acidic residues" evidence="1">
    <location>
        <begin position="150"/>
        <end position="164"/>
    </location>
</feature>
<evidence type="ECO:0000313" key="2">
    <source>
        <dbReference type="EMBL" id="KIL59476.1"/>
    </source>
</evidence>
<feature type="compositionally biased region" description="Basic and acidic residues" evidence="1">
    <location>
        <begin position="129"/>
        <end position="149"/>
    </location>
</feature>
<feature type="compositionally biased region" description="Acidic residues" evidence="1">
    <location>
        <begin position="76"/>
        <end position="128"/>
    </location>
</feature>
<keyword evidence="3" id="KW-1185">Reference proteome</keyword>
<sequence length="205" mass="23407">MIYHRRIPKGLDTPRAAHSPARPASSPVTLLLFLSNAQKEQGQQIWYTTISPSPHKMLALQSINPANSNHRRGGCDAEDNDDDQDVEPEVDQDVDQEQEQEPEPEPEPGQENEIEQEPEVEGELDQEQEQEHDAEQELDIDHDHDHDEDHDQDGEQDPEVDMLESDLQPAHRAKALDVLASIELKFALLRERVYVKKIVSHGRRN</sequence>
<dbReference type="AlphaFoldDB" id="A0A0C2WRU9"/>
<name>A0A0C2WRU9_AMAMK</name>
<dbReference type="InParanoid" id="A0A0C2WRU9"/>